<feature type="transmembrane region" description="Helical" evidence="1">
    <location>
        <begin position="31"/>
        <end position="49"/>
    </location>
</feature>
<dbReference type="EMBL" id="JAOWLV010000001">
    <property type="protein sequence ID" value="MDG4975451.1"/>
    <property type="molecule type" value="Genomic_DNA"/>
</dbReference>
<dbReference type="AlphaFoldDB" id="A0A7L9LB42"/>
<dbReference type="EMBL" id="JAOQNN010000002">
    <property type="protein sequence ID" value="MCW2281673.1"/>
    <property type="molecule type" value="Genomic_DNA"/>
</dbReference>
<proteinExistence type="predicted"/>
<keyword evidence="1" id="KW-1133">Transmembrane helix</keyword>
<gene>
    <name evidence="2" type="ORF">M2256_002195</name>
    <name evidence="4" type="ORF">OGZ38_00955</name>
    <name evidence="3" type="ORF">OGZ50_01675</name>
    <name evidence="5" type="ORF">RZO31_03750</name>
</gene>
<evidence type="ECO:0000256" key="1">
    <source>
        <dbReference type="SAM" id="Phobius"/>
    </source>
</evidence>
<organism evidence="5 6">
    <name type="scientific">Lactococcus lactis</name>
    <dbReference type="NCBI Taxonomy" id="1358"/>
    <lineage>
        <taxon>Bacteria</taxon>
        <taxon>Bacillati</taxon>
        <taxon>Bacillota</taxon>
        <taxon>Bacilli</taxon>
        <taxon>Lactobacillales</taxon>
        <taxon>Streptococcaceae</taxon>
        <taxon>Lactococcus</taxon>
    </lineage>
</organism>
<comment type="caution">
    <text evidence="5">The sequence shown here is derived from an EMBL/GenBank/DDBJ whole genome shotgun (WGS) entry which is preliminary data.</text>
</comment>
<dbReference type="Proteomes" id="UP001152598">
    <property type="component" value="Unassembled WGS sequence"/>
</dbReference>
<name>A0A7L9LB42_9LACT</name>
<dbReference type="Proteomes" id="UP001152820">
    <property type="component" value="Unassembled WGS sequence"/>
</dbReference>
<evidence type="ECO:0000313" key="3">
    <source>
        <dbReference type="EMBL" id="MDG4975451.1"/>
    </source>
</evidence>
<sequence>MKDKQLYQIASICFFIAGLIFLIFGQSQHTIFLLGILFIILSISFMVISRNTPKL</sequence>
<dbReference type="Proteomes" id="UP001207687">
    <property type="component" value="Unassembled WGS sequence"/>
</dbReference>
<evidence type="ECO:0000313" key="2">
    <source>
        <dbReference type="EMBL" id="MCW2281673.1"/>
    </source>
</evidence>
<evidence type="ECO:0000313" key="5">
    <source>
        <dbReference type="EMBL" id="MDV2631994.1"/>
    </source>
</evidence>
<dbReference type="EMBL" id="JAWHVL010000006">
    <property type="protein sequence ID" value="MDV2631994.1"/>
    <property type="molecule type" value="Genomic_DNA"/>
</dbReference>
<reference evidence="2" key="3">
    <citation type="submission" date="2023-08" db="EMBL/GenBank/DDBJ databases">
        <title>Genomic analyses of the natural microbiome of Caenorhabditis elegans.</title>
        <authorList>
            <person name="Samuel B."/>
        </authorList>
    </citation>
    <scope>NUCLEOTIDE SEQUENCE</scope>
    <source>
        <strain evidence="2">BIGb0220</strain>
    </source>
</reference>
<keyword evidence="1" id="KW-0472">Membrane</keyword>
<protein>
    <submittedName>
        <fullName evidence="5">Uncharacterized protein</fullName>
    </submittedName>
</protein>
<feature type="transmembrane region" description="Helical" evidence="1">
    <location>
        <begin position="6"/>
        <end position="24"/>
    </location>
</feature>
<keyword evidence="1" id="KW-0812">Transmembrane</keyword>
<reference evidence="3" key="1">
    <citation type="submission" date="2022-10" db="EMBL/GenBank/DDBJ databases">
        <authorList>
            <person name="Turner M.S."/>
            <person name="Huang W."/>
        </authorList>
    </citation>
    <scope>NUCLEOTIDE SEQUENCE</scope>
    <source>
        <strain evidence="3">54</strain>
        <strain evidence="4">593</strain>
    </source>
</reference>
<dbReference type="RefSeq" id="WP_017864379.1">
    <property type="nucleotide sequence ID" value="NZ_AP025700.1"/>
</dbReference>
<reference evidence="5" key="4">
    <citation type="submission" date="2023-10" db="EMBL/GenBank/DDBJ databases">
        <title>Production of high quality cheese from raw caw milk (raw cheese).</title>
        <authorList>
            <person name="Samouris G."/>
        </authorList>
    </citation>
    <scope>NUCLEOTIDE SEQUENCE</scope>
    <source>
        <strain evidence="5">M17-3</strain>
    </source>
</reference>
<dbReference type="EMBL" id="JAOWLO010000001">
    <property type="protein sequence ID" value="MDG5047715.1"/>
    <property type="molecule type" value="Genomic_DNA"/>
</dbReference>
<reference evidence="3" key="2">
    <citation type="journal article" date="2023" name="Food Microbiol.">
        <title>Evaluation of the fermentation potential of lactic acid bacteria isolated from herbs, fruits and vegetables as starter cultures in nut-based milk alternatives.</title>
        <authorList>
            <person name="Huang W."/>
            <person name="Dong A."/>
            <person name="Pham H.T."/>
            <person name="Zhou C."/>
            <person name="Huo Z."/>
            <person name="Watjen A.P."/>
            <person name="Prakash S."/>
            <person name="Bang-Berthelsen C.H."/>
            <person name="Turner M.S."/>
        </authorList>
    </citation>
    <scope>NUCLEOTIDE SEQUENCE</scope>
    <source>
        <strain evidence="3">54</strain>
        <strain evidence="4">593</strain>
    </source>
</reference>
<accession>A0A7L9LB42</accession>
<dbReference type="Proteomes" id="UP001186047">
    <property type="component" value="Unassembled WGS sequence"/>
</dbReference>
<evidence type="ECO:0000313" key="6">
    <source>
        <dbReference type="Proteomes" id="UP001186047"/>
    </source>
</evidence>
<evidence type="ECO:0000313" key="4">
    <source>
        <dbReference type="EMBL" id="MDG5047715.1"/>
    </source>
</evidence>